<accession>A0A1H9T558</accession>
<dbReference type="AlphaFoldDB" id="A0A1H9T558"/>
<evidence type="ECO:0000313" key="3">
    <source>
        <dbReference type="Proteomes" id="UP000199019"/>
    </source>
</evidence>
<organism evidence="2 3">
    <name type="scientific">Pedococcus cremeus</name>
    <dbReference type="NCBI Taxonomy" id="587636"/>
    <lineage>
        <taxon>Bacteria</taxon>
        <taxon>Bacillati</taxon>
        <taxon>Actinomycetota</taxon>
        <taxon>Actinomycetes</taxon>
        <taxon>Micrococcales</taxon>
        <taxon>Intrasporangiaceae</taxon>
        <taxon>Pedococcus</taxon>
    </lineage>
</organism>
<dbReference type="InterPro" id="IPR004360">
    <property type="entry name" value="Glyas_Fos-R_dOase_dom"/>
</dbReference>
<dbReference type="RefSeq" id="WP_091756729.1">
    <property type="nucleotide sequence ID" value="NZ_FOHB01000002.1"/>
</dbReference>
<keyword evidence="3" id="KW-1185">Reference proteome</keyword>
<reference evidence="3" key="1">
    <citation type="submission" date="2016-10" db="EMBL/GenBank/DDBJ databases">
        <authorList>
            <person name="Varghese N."/>
            <person name="Submissions S."/>
        </authorList>
    </citation>
    <scope>NUCLEOTIDE SEQUENCE [LARGE SCALE GENOMIC DNA]</scope>
    <source>
        <strain evidence="3">CGMCC 1.6963</strain>
    </source>
</reference>
<dbReference type="InterPro" id="IPR029068">
    <property type="entry name" value="Glyas_Bleomycin-R_OHBP_Dase"/>
</dbReference>
<proteinExistence type="predicted"/>
<evidence type="ECO:0000313" key="2">
    <source>
        <dbReference type="EMBL" id="SER92276.1"/>
    </source>
</evidence>
<sequence length="134" mass="14495">MSLTTSTIATMLPVTDTDRAKEFYADRLGLPFQGANSAGELMFSLAHGDALVLLPREAGTQSKSTAMSWQVTDVEKEMTELESRGITFEDYDLPGLKTVNHIAEIDGDRAAWFLDPDGNVLCIHQGAMQGATTA</sequence>
<feature type="domain" description="VOC" evidence="1">
    <location>
        <begin position="6"/>
        <end position="126"/>
    </location>
</feature>
<dbReference type="InterPro" id="IPR037523">
    <property type="entry name" value="VOC_core"/>
</dbReference>
<keyword evidence="2" id="KW-0223">Dioxygenase</keyword>
<gene>
    <name evidence="2" type="ORF">SAMN05216199_1445</name>
</gene>
<dbReference type="OrthoDB" id="9804907at2"/>
<dbReference type="GO" id="GO:0051213">
    <property type="term" value="F:dioxygenase activity"/>
    <property type="evidence" value="ECO:0007669"/>
    <property type="project" value="UniProtKB-KW"/>
</dbReference>
<dbReference type="SUPFAM" id="SSF54593">
    <property type="entry name" value="Glyoxalase/Bleomycin resistance protein/Dihydroxybiphenyl dioxygenase"/>
    <property type="match status" value="1"/>
</dbReference>
<dbReference type="EMBL" id="FOHB01000002">
    <property type="protein sequence ID" value="SER92276.1"/>
    <property type="molecule type" value="Genomic_DNA"/>
</dbReference>
<dbReference type="Gene3D" id="3.10.180.10">
    <property type="entry name" value="2,3-Dihydroxybiphenyl 1,2-Dioxygenase, domain 1"/>
    <property type="match status" value="1"/>
</dbReference>
<evidence type="ECO:0000259" key="1">
    <source>
        <dbReference type="PROSITE" id="PS51819"/>
    </source>
</evidence>
<protein>
    <submittedName>
        <fullName evidence="2">Catechol 2,3-dioxygenase</fullName>
    </submittedName>
</protein>
<dbReference type="PROSITE" id="PS51819">
    <property type="entry name" value="VOC"/>
    <property type="match status" value="1"/>
</dbReference>
<dbReference type="Pfam" id="PF00903">
    <property type="entry name" value="Glyoxalase"/>
    <property type="match status" value="1"/>
</dbReference>
<keyword evidence="2" id="KW-0560">Oxidoreductase</keyword>
<name>A0A1H9T558_9MICO</name>
<dbReference type="Proteomes" id="UP000199019">
    <property type="component" value="Unassembled WGS sequence"/>
</dbReference>
<dbReference type="STRING" id="587636.SAMN05216199_1445"/>